<dbReference type="EMBL" id="LJBN01000238">
    <property type="protein sequence ID" value="OOQ81723.1"/>
    <property type="molecule type" value="Genomic_DNA"/>
</dbReference>
<comment type="caution">
    <text evidence="2">The sequence shown here is derived from an EMBL/GenBank/DDBJ whole genome shotgun (WGS) entry which is preliminary data.</text>
</comment>
<feature type="region of interest" description="Disordered" evidence="1">
    <location>
        <begin position="55"/>
        <end position="81"/>
    </location>
</feature>
<sequence>MATISRERGYHHGATNSFKATETKTSLPLDCFESTHGCGDNYWLPLGRIVSSGLNLQADPSGRTPSSKRSHPPSRMNPTGIWSEKDQTYLIYNIVCPQNVPFTCHNLNITCGPGNTLNGESSISLWSSPDLYTAYRGVGVNLNGE</sequence>
<organism evidence="2 3">
    <name type="scientific">Penicillium brasilianum</name>
    <dbReference type="NCBI Taxonomy" id="104259"/>
    <lineage>
        <taxon>Eukaryota</taxon>
        <taxon>Fungi</taxon>
        <taxon>Dikarya</taxon>
        <taxon>Ascomycota</taxon>
        <taxon>Pezizomycotina</taxon>
        <taxon>Eurotiomycetes</taxon>
        <taxon>Eurotiomycetidae</taxon>
        <taxon>Eurotiales</taxon>
        <taxon>Aspergillaceae</taxon>
        <taxon>Penicillium</taxon>
    </lineage>
</organism>
<dbReference type="AlphaFoldDB" id="A0A1S9R885"/>
<name>A0A1S9R885_PENBI</name>
<dbReference type="Proteomes" id="UP000190744">
    <property type="component" value="Unassembled WGS sequence"/>
</dbReference>
<gene>
    <name evidence="2" type="ORF">PEBR_42913</name>
</gene>
<evidence type="ECO:0000313" key="2">
    <source>
        <dbReference type="EMBL" id="OOQ81723.1"/>
    </source>
</evidence>
<evidence type="ECO:0000313" key="3">
    <source>
        <dbReference type="Proteomes" id="UP000190744"/>
    </source>
</evidence>
<reference evidence="3" key="1">
    <citation type="submission" date="2015-09" db="EMBL/GenBank/DDBJ databases">
        <authorList>
            <person name="Fill T.P."/>
            <person name="Baretta J.F."/>
            <person name="de Almeida L.G."/>
            <person name="Rocha M."/>
            <person name="de Souza D.H."/>
            <person name="Malavazi I."/>
            <person name="Cerdeira L.T."/>
            <person name="Hong H."/>
            <person name="Samborskyy M."/>
            <person name="de Vasconcelos A.T."/>
            <person name="Leadlay P."/>
            <person name="Rodrigues-Filho E."/>
        </authorList>
    </citation>
    <scope>NUCLEOTIDE SEQUENCE [LARGE SCALE GENOMIC DNA]</scope>
    <source>
        <strain evidence="3">LaBioMMi 136</strain>
    </source>
</reference>
<proteinExistence type="predicted"/>
<protein>
    <submittedName>
        <fullName evidence="2">Uncharacterized protein</fullName>
    </submittedName>
</protein>
<evidence type="ECO:0000256" key="1">
    <source>
        <dbReference type="SAM" id="MobiDB-lite"/>
    </source>
</evidence>
<accession>A0A1S9R885</accession>